<dbReference type="SUPFAM" id="SSF53795">
    <property type="entry name" value="PEP carboxykinase-like"/>
    <property type="match status" value="1"/>
</dbReference>
<dbReference type="Proteomes" id="UP000005435">
    <property type="component" value="Chromosome"/>
</dbReference>
<dbReference type="OrthoDB" id="384098at2"/>
<dbReference type="AlphaFoldDB" id="G8LWM1"/>
<dbReference type="STRING" id="720554.Clocl_2092"/>
<name>G8LWM1_ACECE</name>
<proteinExistence type="predicted"/>
<evidence type="ECO:0000313" key="2">
    <source>
        <dbReference type="Proteomes" id="UP000005435"/>
    </source>
</evidence>
<dbReference type="HOGENOM" id="CLU_078434_1_1_9"/>
<gene>
    <name evidence="1" type="ordered locus">Clocl_2092</name>
</gene>
<evidence type="ECO:0000313" key="1">
    <source>
        <dbReference type="EMBL" id="AEV68689.1"/>
    </source>
</evidence>
<dbReference type="RefSeq" id="WP_014255269.1">
    <property type="nucleotide sequence ID" value="NC_016627.1"/>
</dbReference>
<reference evidence="2" key="1">
    <citation type="submission" date="2011-12" db="EMBL/GenBank/DDBJ databases">
        <title>Complete sequence of Clostridium clariflavum DSM 19732.</title>
        <authorList>
            <consortium name="US DOE Joint Genome Institute"/>
            <person name="Lucas S."/>
            <person name="Han J."/>
            <person name="Lapidus A."/>
            <person name="Cheng J.-F."/>
            <person name="Goodwin L."/>
            <person name="Pitluck S."/>
            <person name="Peters L."/>
            <person name="Teshima H."/>
            <person name="Detter J.C."/>
            <person name="Han C."/>
            <person name="Tapia R."/>
            <person name="Land M."/>
            <person name="Hauser L."/>
            <person name="Kyrpides N."/>
            <person name="Ivanova N."/>
            <person name="Pagani I."/>
            <person name="Kitzmiller T."/>
            <person name="Lynd L."/>
            <person name="Izquierdo J."/>
            <person name="Woyke T."/>
        </authorList>
    </citation>
    <scope>NUCLEOTIDE SEQUENCE [LARGE SCALE GENOMIC DNA]</scope>
    <source>
        <strain evidence="2">DSM 19732 / NBRC 101661 / EBR45</strain>
    </source>
</reference>
<reference evidence="1 2" key="2">
    <citation type="journal article" date="2012" name="Stand. Genomic Sci.">
        <title>Complete Genome Sequence of Clostridium clariflavum DSM 19732.</title>
        <authorList>
            <person name="Izquierdo J.A."/>
            <person name="Goodwin L."/>
            <person name="Davenport K.W."/>
            <person name="Teshima H."/>
            <person name="Bruce D."/>
            <person name="Detter C."/>
            <person name="Tapia R."/>
            <person name="Han S."/>
            <person name="Land M."/>
            <person name="Hauser L."/>
            <person name="Jeffries C.D."/>
            <person name="Han J."/>
            <person name="Pitluck S."/>
            <person name="Nolan M."/>
            <person name="Chen A."/>
            <person name="Huntemann M."/>
            <person name="Mavromatis K."/>
            <person name="Mikhailova N."/>
            <person name="Liolios K."/>
            <person name="Woyke T."/>
            <person name="Lynd L.R."/>
        </authorList>
    </citation>
    <scope>NUCLEOTIDE SEQUENCE [LARGE SCALE GENOMIC DNA]</scope>
    <source>
        <strain evidence="2">DSM 19732 / NBRC 101661 / EBR45</strain>
    </source>
</reference>
<dbReference type="KEGG" id="ccl:Clocl_2092"/>
<organism evidence="1 2">
    <name type="scientific">Acetivibrio clariflavus (strain DSM 19732 / NBRC 101661 / EBR45)</name>
    <name type="common">Clostridium clariflavum</name>
    <dbReference type="NCBI Taxonomy" id="720554"/>
    <lineage>
        <taxon>Bacteria</taxon>
        <taxon>Bacillati</taxon>
        <taxon>Bacillota</taxon>
        <taxon>Clostridia</taxon>
        <taxon>Eubacteriales</taxon>
        <taxon>Oscillospiraceae</taxon>
        <taxon>Acetivibrio</taxon>
    </lineage>
</organism>
<sequence length="233" mass="27069">MNTYKIADLILNMNVRGELLRKQSSRYLTERSESADITIDICEEFLIMKQKENNHLTFDECEYIWTGREFYYKLLDFDGFMLHSSAVAMENSAYLFSAKSGTGKSTHTALWQKYFGEDRTVIINDDKPAIRFDGKQFNVYGTPWSGKTDKSSNIKVPLKSIVFIERSVKNWIHPMDSKEAIRMILDQTIRPKKIDKLDKLFGLIEELLKSIQVYKMGCNISEDAVTLAYEKLR</sequence>
<protein>
    <recommendedName>
        <fullName evidence="3">SynChlorMet cassette protein ScmC</fullName>
    </recommendedName>
</protein>
<keyword evidence="2" id="KW-1185">Reference proteome</keyword>
<dbReference type="EMBL" id="CP003065">
    <property type="protein sequence ID" value="AEV68689.1"/>
    <property type="molecule type" value="Genomic_DNA"/>
</dbReference>
<accession>G8LWM1</accession>
<dbReference type="eggNOG" id="ENOG502ZDY4">
    <property type="taxonomic scope" value="Bacteria"/>
</dbReference>
<evidence type="ECO:0008006" key="3">
    <source>
        <dbReference type="Google" id="ProtNLM"/>
    </source>
</evidence>